<evidence type="ECO:0000313" key="2">
    <source>
        <dbReference type="Proteomes" id="UP000219922"/>
    </source>
</evidence>
<accession>A0A9X6ST60</accession>
<organism evidence="1 2">
    <name type="scientific">Bacillus cereus</name>
    <dbReference type="NCBI Taxonomy" id="1396"/>
    <lineage>
        <taxon>Bacteria</taxon>
        <taxon>Bacillati</taxon>
        <taxon>Bacillota</taxon>
        <taxon>Bacilli</taxon>
        <taxon>Bacillales</taxon>
        <taxon>Bacillaceae</taxon>
        <taxon>Bacillus</taxon>
        <taxon>Bacillus cereus group</taxon>
    </lineage>
</organism>
<dbReference type="EMBL" id="NVMX01000162">
    <property type="protein sequence ID" value="PDZ94569.1"/>
    <property type="molecule type" value="Genomic_DNA"/>
</dbReference>
<sequence length="103" mass="12311">MNKPQRKYNEEMVNVLGQGDKLHNLRGAKQSYPQFAEYFDAIPESELNRNGYVHESVLAEYMGYNRYRLFCLYQAKPEFMGSMSEEEWEQKCKELENEINKEK</sequence>
<reference evidence="1 2" key="1">
    <citation type="submission" date="2017-09" db="EMBL/GenBank/DDBJ databases">
        <title>Large-scale bioinformatics analysis of Bacillus genomes uncovers conserved roles of natural products in bacterial physiology.</title>
        <authorList>
            <consortium name="Agbiome Team Llc"/>
            <person name="Bleich R.M."/>
            <person name="Grubbs K.J."/>
            <person name="Santa Maria K.C."/>
            <person name="Allen S.E."/>
            <person name="Farag S."/>
            <person name="Shank E.A."/>
            <person name="Bowers A."/>
        </authorList>
    </citation>
    <scope>NUCLEOTIDE SEQUENCE [LARGE SCALE GENOMIC DNA]</scope>
    <source>
        <strain evidence="1 2">AFS092789</strain>
    </source>
</reference>
<evidence type="ECO:0000313" key="1">
    <source>
        <dbReference type="EMBL" id="PDZ94569.1"/>
    </source>
</evidence>
<dbReference type="AlphaFoldDB" id="A0A9X6ST60"/>
<name>A0A9X6ST60_BACCE</name>
<protein>
    <submittedName>
        <fullName evidence="1">Uncharacterized protein</fullName>
    </submittedName>
</protein>
<comment type="caution">
    <text evidence="1">The sequence shown here is derived from an EMBL/GenBank/DDBJ whole genome shotgun (WGS) entry which is preliminary data.</text>
</comment>
<dbReference type="RefSeq" id="WP_098006905.1">
    <property type="nucleotide sequence ID" value="NZ_NVMX01000162.1"/>
</dbReference>
<dbReference type="Proteomes" id="UP000219922">
    <property type="component" value="Unassembled WGS sequence"/>
</dbReference>
<proteinExistence type="predicted"/>
<gene>
    <name evidence="1" type="ORF">CON36_33155</name>
</gene>